<keyword evidence="2" id="KW-0285">Flavoprotein</keyword>
<evidence type="ECO:0000256" key="1">
    <source>
        <dbReference type="ARBA" id="ARBA00010139"/>
    </source>
</evidence>
<evidence type="ECO:0000313" key="7">
    <source>
        <dbReference type="Proteomes" id="UP000800235"/>
    </source>
</evidence>
<evidence type="ECO:0000256" key="3">
    <source>
        <dbReference type="ARBA" id="ARBA00022827"/>
    </source>
</evidence>
<evidence type="ECO:0000256" key="5">
    <source>
        <dbReference type="SAM" id="Phobius"/>
    </source>
</evidence>
<dbReference type="PANTHER" id="PTHR42877">
    <property type="entry name" value="L-ORNITHINE N(5)-MONOOXYGENASE-RELATED"/>
    <property type="match status" value="1"/>
</dbReference>
<dbReference type="Pfam" id="PF00743">
    <property type="entry name" value="FMO-like"/>
    <property type="match status" value="1"/>
</dbReference>
<dbReference type="PANTHER" id="PTHR42877:SF4">
    <property type="entry name" value="FAD_NAD(P)-BINDING DOMAIN-CONTAINING PROTEIN-RELATED"/>
    <property type="match status" value="1"/>
</dbReference>
<dbReference type="Gene3D" id="3.50.50.60">
    <property type="entry name" value="FAD/NAD(P)-binding domain"/>
    <property type="match status" value="2"/>
</dbReference>
<dbReference type="InterPro" id="IPR051209">
    <property type="entry name" value="FAD-bind_Monooxygenase_sf"/>
</dbReference>
<dbReference type="GO" id="GO:0004499">
    <property type="term" value="F:N,N-dimethylaniline monooxygenase activity"/>
    <property type="evidence" value="ECO:0007669"/>
    <property type="project" value="InterPro"/>
</dbReference>
<dbReference type="EMBL" id="MU007017">
    <property type="protein sequence ID" value="KAF2434286.1"/>
    <property type="molecule type" value="Genomic_DNA"/>
</dbReference>
<sequence>MSTSLAWESNHGKDPDVLIIGAGISGICTAINLLRHTPIRNFLLLEKGSQIGGTWNDNQYPGCCCDVWSHLYSLSFEPNPSWSREYPGQEEIHAYLKRVCQKWGLYSFIQFNSVVEDARWDGETLKWCSKVRVTGGKSEEFAKEGYVIKSDYLVSAVGQLNMPYYPDIPGLGEFKGTVMHSARWDWSKRIEGLNVGIIGNGATAAQIVPEVAKTAKTLTVFQRTPNWLVPRDDKKISGMRQALYRYLPPIRRRYRASLMDFRESWYDAAVVEDSDLNNTMRDLCAELMTKQLVDKPELVAKLTPNYPPGCKRIIISDDYYPALNRQNVELNTGTIEKTTETGIVVEGKEIKLDVLILATGFKTVQFMYPIKIYGENGRSLEDIWPSGARAYLGITVESLPNFSMLYGPNTNLGHNSIILMIEAQSRYITEMISQVHHARSNGHTLSITPSNCTVETFNEEIQERLQKSTFASDNCNSWYKNEDGVITNNWCGNVIEYQNRVSAINWKEYEITGSCAETLLKKDKSRLGRVVEESNSALIPIAGVVSMAALGVAAYLVRYGPRRIR</sequence>
<keyword evidence="5" id="KW-1133">Transmembrane helix</keyword>
<evidence type="ECO:0000313" key="6">
    <source>
        <dbReference type="EMBL" id="KAF2434286.1"/>
    </source>
</evidence>
<evidence type="ECO:0000256" key="4">
    <source>
        <dbReference type="ARBA" id="ARBA00023002"/>
    </source>
</evidence>
<keyword evidence="3" id="KW-0274">FAD</keyword>
<organism evidence="6 7">
    <name type="scientific">Tothia fuscella</name>
    <dbReference type="NCBI Taxonomy" id="1048955"/>
    <lineage>
        <taxon>Eukaryota</taxon>
        <taxon>Fungi</taxon>
        <taxon>Dikarya</taxon>
        <taxon>Ascomycota</taxon>
        <taxon>Pezizomycotina</taxon>
        <taxon>Dothideomycetes</taxon>
        <taxon>Pleosporomycetidae</taxon>
        <taxon>Venturiales</taxon>
        <taxon>Cylindrosympodiaceae</taxon>
        <taxon>Tothia</taxon>
    </lineage>
</organism>
<name>A0A9P4U280_9PEZI</name>
<feature type="transmembrane region" description="Helical" evidence="5">
    <location>
        <begin position="537"/>
        <end position="557"/>
    </location>
</feature>
<proteinExistence type="inferred from homology"/>
<dbReference type="InterPro" id="IPR020946">
    <property type="entry name" value="Flavin_mOase-like"/>
</dbReference>
<dbReference type="OrthoDB" id="74360at2759"/>
<dbReference type="Proteomes" id="UP000800235">
    <property type="component" value="Unassembled WGS sequence"/>
</dbReference>
<keyword evidence="6" id="KW-0503">Monooxygenase</keyword>
<dbReference type="AlphaFoldDB" id="A0A9P4U280"/>
<keyword evidence="5" id="KW-0472">Membrane</keyword>
<comment type="caution">
    <text evidence="6">The sequence shown here is derived from an EMBL/GenBank/DDBJ whole genome shotgun (WGS) entry which is preliminary data.</text>
</comment>
<protein>
    <submittedName>
        <fullName evidence="6">Flavin-binding monooxygenase</fullName>
    </submittedName>
</protein>
<reference evidence="6" key="1">
    <citation type="journal article" date="2020" name="Stud. Mycol.">
        <title>101 Dothideomycetes genomes: a test case for predicting lifestyles and emergence of pathogens.</title>
        <authorList>
            <person name="Haridas S."/>
            <person name="Albert R."/>
            <person name="Binder M."/>
            <person name="Bloem J."/>
            <person name="Labutti K."/>
            <person name="Salamov A."/>
            <person name="Andreopoulos B."/>
            <person name="Baker S."/>
            <person name="Barry K."/>
            <person name="Bills G."/>
            <person name="Bluhm B."/>
            <person name="Cannon C."/>
            <person name="Castanera R."/>
            <person name="Culley D."/>
            <person name="Daum C."/>
            <person name="Ezra D."/>
            <person name="Gonzalez J."/>
            <person name="Henrissat B."/>
            <person name="Kuo A."/>
            <person name="Liang C."/>
            <person name="Lipzen A."/>
            <person name="Lutzoni F."/>
            <person name="Magnuson J."/>
            <person name="Mondo S."/>
            <person name="Nolan M."/>
            <person name="Ohm R."/>
            <person name="Pangilinan J."/>
            <person name="Park H.-J."/>
            <person name="Ramirez L."/>
            <person name="Alfaro M."/>
            <person name="Sun H."/>
            <person name="Tritt A."/>
            <person name="Yoshinaga Y."/>
            <person name="Zwiers L.-H."/>
            <person name="Turgeon B."/>
            <person name="Goodwin S."/>
            <person name="Spatafora J."/>
            <person name="Crous P."/>
            <person name="Grigoriev I."/>
        </authorList>
    </citation>
    <scope>NUCLEOTIDE SEQUENCE</scope>
    <source>
        <strain evidence="6">CBS 130266</strain>
    </source>
</reference>
<accession>A0A9P4U280</accession>
<dbReference type="InterPro" id="IPR036188">
    <property type="entry name" value="FAD/NAD-bd_sf"/>
</dbReference>
<keyword evidence="5" id="KW-0812">Transmembrane</keyword>
<keyword evidence="4" id="KW-0560">Oxidoreductase</keyword>
<gene>
    <name evidence="6" type="ORF">EJ08DRAFT_685989</name>
</gene>
<keyword evidence="7" id="KW-1185">Reference proteome</keyword>
<dbReference type="GO" id="GO:0050661">
    <property type="term" value="F:NADP binding"/>
    <property type="evidence" value="ECO:0007669"/>
    <property type="project" value="InterPro"/>
</dbReference>
<dbReference type="SUPFAM" id="SSF51905">
    <property type="entry name" value="FAD/NAD(P)-binding domain"/>
    <property type="match status" value="2"/>
</dbReference>
<dbReference type="GO" id="GO:0050660">
    <property type="term" value="F:flavin adenine dinucleotide binding"/>
    <property type="evidence" value="ECO:0007669"/>
    <property type="project" value="InterPro"/>
</dbReference>
<comment type="similarity">
    <text evidence="1">Belongs to the FAD-binding monooxygenase family.</text>
</comment>
<evidence type="ECO:0000256" key="2">
    <source>
        <dbReference type="ARBA" id="ARBA00022630"/>
    </source>
</evidence>